<comment type="caution">
    <text evidence="1">The sequence shown here is derived from an EMBL/GenBank/DDBJ whole genome shotgun (WGS) entry which is preliminary data.</text>
</comment>
<dbReference type="AlphaFoldDB" id="A0A812S3U5"/>
<dbReference type="OrthoDB" id="412835at2759"/>
<dbReference type="EMBL" id="CAJNDS010002413">
    <property type="protein sequence ID" value="CAE7465840.1"/>
    <property type="molecule type" value="Genomic_DNA"/>
</dbReference>
<accession>A0A812S3U5</accession>
<evidence type="ECO:0000313" key="1">
    <source>
        <dbReference type="EMBL" id="CAE7465840.1"/>
    </source>
</evidence>
<protein>
    <submittedName>
        <fullName evidence="1">Uncharacterized protein</fullName>
    </submittedName>
</protein>
<gene>
    <name evidence="1" type="ORF">SNAT2548_LOCUS26008</name>
</gene>
<name>A0A812S3U5_9DINO</name>
<sequence length="149" mass="16634">MASQMRRKPNAFNLVHQLILAQRSTGDGFGEAGFEAWDKAATLAQAYSIGRQESAAALNLVKFCSESTRQRLCELVEKYGMRFISHDSIASNMFNDDYCSANGTLEPWQQQLTNSADLIAILVDRMQADYLGTHVKLRKPFNGVVVVTR</sequence>
<evidence type="ECO:0000313" key="2">
    <source>
        <dbReference type="Proteomes" id="UP000604046"/>
    </source>
</evidence>
<keyword evidence="2" id="KW-1185">Reference proteome</keyword>
<proteinExistence type="predicted"/>
<dbReference type="Proteomes" id="UP000604046">
    <property type="component" value="Unassembled WGS sequence"/>
</dbReference>
<organism evidence="1 2">
    <name type="scientific">Symbiodinium natans</name>
    <dbReference type="NCBI Taxonomy" id="878477"/>
    <lineage>
        <taxon>Eukaryota</taxon>
        <taxon>Sar</taxon>
        <taxon>Alveolata</taxon>
        <taxon>Dinophyceae</taxon>
        <taxon>Suessiales</taxon>
        <taxon>Symbiodiniaceae</taxon>
        <taxon>Symbiodinium</taxon>
    </lineage>
</organism>
<reference evidence="1" key="1">
    <citation type="submission" date="2021-02" db="EMBL/GenBank/DDBJ databases">
        <authorList>
            <person name="Dougan E. K."/>
            <person name="Rhodes N."/>
            <person name="Thang M."/>
            <person name="Chan C."/>
        </authorList>
    </citation>
    <scope>NUCLEOTIDE SEQUENCE</scope>
</reference>